<organism evidence="1 2">
    <name type="scientific">Sphingomonas morindae</name>
    <dbReference type="NCBI Taxonomy" id="1541170"/>
    <lineage>
        <taxon>Bacteria</taxon>
        <taxon>Pseudomonadati</taxon>
        <taxon>Pseudomonadota</taxon>
        <taxon>Alphaproteobacteria</taxon>
        <taxon>Sphingomonadales</taxon>
        <taxon>Sphingomonadaceae</taxon>
        <taxon>Sphingomonas</taxon>
    </lineage>
</organism>
<name>A0ABY4X3T1_9SPHN</name>
<dbReference type="RefSeq" id="WP_252165347.1">
    <property type="nucleotide sequence ID" value="NZ_CP084930.1"/>
</dbReference>
<gene>
    <name evidence="1" type="ORF">LHA26_09290</name>
</gene>
<dbReference type="InterPro" id="IPR010985">
    <property type="entry name" value="Ribbon_hlx_hlx"/>
</dbReference>
<proteinExistence type="predicted"/>
<sequence length="84" mass="9075">MSERPARRGFAARPADPERWVRTAGAPSGAAAADAAFTARLTIDVTPDQRGRIKIAAFRRGITVADMLRELLAREFPPTSGDQP</sequence>
<dbReference type="SUPFAM" id="SSF47598">
    <property type="entry name" value="Ribbon-helix-helix"/>
    <property type="match status" value="1"/>
</dbReference>
<keyword evidence="2" id="KW-1185">Reference proteome</keyword>
<accession>A0ABY4X3T1</accession>
<evidence type="ECO:0008006" key="3">
    <source>
        <dbReference type="Google" id="ProtNLM"/>
    </source>
</evidence>
<dbReference type="EMBL" id="CP084930">
    <property type="protein sequence ID" value="USI71534.1"/>
    <property type="molecule type" value="Genomic_DNA"/>
</dbReference>
<reference evidence="1" key="1">
    <citation type="journal article" date="2022" name="Toxins">
        <title>Genomic Analysis of Sphingopyxis sp. USTB-05 for Biodegrading Cyanobacterial Hepatotoxins.</title>
        <authorList>
            <person name="Liu C."/>
            <person name="Xu Q."/>
            <person name="Zhao Z."/>
            <person name="Zhang H."/>
            <person name="Liu X."/>
            <person name="Yin C."/>
            <person name="Liu Y."/>
            <person name="Yan H."/>
        </authorList>
    </citation>
    <scope>NUCLEOTIDE SEQUENCE</scope>
    <source>
        <strain evidence="1">NBD5</strain>
    </source>
</reference>
<evidence type="ECO:0000313" key="2">
    <source>
        <dbReference type="Proteomes" id="UP001056937"/>
    </source>
</evidence>
<dbReference type="Proteomes" id="UP001056937">
    <property type="component" value="Chromosome 1"/>
</dbReference>
<evidence type="ECO:0000313" key="1">
    <source>
        <dbReference type="EMBL" id="USI71534.1"/>
    </source>
</evidence>
<protein>
    <recommendedName>
        <fullName evidence="3">Plasmid segregation centromere-binding protein ParG</fullName>
    </recommendedName>
</protein>